<proteinExistence type="predicted"/>
<dbReference type="InterPro" id="IPR001387">
    <property type="entry name" value="Cro/C1-type_HTH"/>
</dbReference>
<dbReference type="Pfam" id="PF01381">
    <property type="entry name" value="HTH_3"/>
    <property type="match status" value="1"/>
</dbReference>
<name>A0A219B6X6_9SPHN</name>
<accession>A0A219B6X6</accession>
<dbReference type="SUPFAM" id="SSF47413">
    <property type="entry name" value="lambda repressor-like DNA-binding domains"/>
    <property type="match status" value="1"/>
</dbReference>
<protein>
    <recommendedName>
        <fullName evidence="1">HTH cro/C1-type domain-containing protein</fullName>
    </recommendedName>
</protein>
<keyword evidence="3" id="KW-1185">Reference proteome</keyword>
<dbReference type="InterPro" id="IPR010982">
    <property type="entry name" value="Lambda_DNA-bd_dom_sf"/>
</dbReference>
<dbReference type="PROSITE" id="PS50943">
    <property type="entry name" value="HTH_CROC1"/>
    <property type="match status" value="1"/>
</dbReference>
<evidence type="ECO:0000259" key="1">
    <source>
        <dbReference type="PROSITE" id="PS50943"/>
    </source>
</evidence>
<dbReference type="Proteomes" id="UP000198462">
    <property type="component" value="Unassembled WGS sequence"/>
</dbReference>
<dbReference type="EMBL" id="NFZT01000001">
    <property type="protein sequence ID" value="OWV34142.1"/>
    <property type="molecule type" value="Genomic_DNA"/>
</dbReference>
<dbReference type="OrthoDB" id="9785973at2"/>
<gene>
    <name evidence="2" type="ORF">B5C34_12170</name>
</gene>
<evidence type="ECO:0000313" key="2">
    <source>
        <dbReference type="EMBL" id="OWV34142.1"/>
    </source>
</evidence>
<comment type="caution">
    <text evidence="2">The sequence shown here is derived from an EMBL/GenBank/DDBJ whole genome shotgun (WGS) entry which is preliminary data.</text>
</comment>
<organism evidence="2 3">
    <name type="scientific">Pacificimonas flava</name>
    <dbReference type="NCBI Taxonomy" id="1234595"/>
    <lineage>
        <taxon>Bacteria</taxon>
        <taxon>Pseudomonadati</taxon>
        <taxon>Pseudomonadota</taxon>
        <taxon>Alphaproteobacteria</taxon>
        <taxon>Sphingomonadales</taxon>
        <taxon>Sphingosinicellaceae</taxon>
        <taxon>Pacificimonas</taxon>
    </lineage>
</organism>
<dbReference type="AlphaFoldDB" id="A0A219B6X6"/>
<feature type="domain" description="HTH cro/C1-type" evidence="1">
    <location>
        <begin position="38"/>
        <end position="92"/>
    </location>
</feature>
<reference evidence="3" key="1">
    <citation type="submission" date="2017-05" db="EMBL/GenBank/DDBJ databases">
        <authorList>
            <person name="Lin X."/>
        </authorList>
    </citation>
    <scope>NUCLEOTIDE SEQUENCE [LARGE SCALE GENOMIC DNA]</scope>
    <source>
        <strain evidence="3">JLT2012</strain>
    </source>
</reference>
<sequence>MLSNRAPPFHSLPGNKSQSQEASLNFASINLPKFGSAVRDWRRLRRISQEGLGELIGQSQRHISFIENARTRPSSMTIKRIVQALGMSARDGNRLLNLAGYADELEEIESVSTKMPSELLDFSSLLIRGGGRIPRQFPTCIAER</sequence>
<dbReference type="CDD" id="cd00093">
    <property type="entry name" value="HTH_XRE"/>
    <property type="match status" value="1"/>
</dbReference>
<evidence type="ECO:0000313" key="3">
    <source>
        <dbReference type="Proteomes" id="UP000198462"/>
    </source>
</evidence>
<dbReference type="Gene3D" id="1.10.260.40">
    <property type="entry name" value="lambda repressor-like DNA-binding domains"/>
    <property type="match status" value="1"/>
</dbReference>
<dbReference type="GO" id="GO:0003677">
    <property type="term" value="F:DNA binding"/>
    <property type="evidence" value="ECO:0007669"/>
    <property type="project" value="InterPro"/>
</dbReference>
<dbReference type="SMART" id="SM00530">
    <property type="entry name" value="HTH_XRE"/>
    <property type="match status" value="1"/>
</dbReference>